<evidence type="ECO:0000256" key="8">
    <source>
        <dbReference type="ARBA" id="ARBA00047883"/>
    </source>
</evidence>
<feature type="binding site" evidence="9">
    <location>
        <position position="67"/>
    </location>
    <ligand>
        <name>Mg(2+)</name>
        <dbReference type="ChEBI" id="CHEBI:18420"/>
    </ligand>
</feature>
<comment type="cofactor">
    <cofactor evidence="9">
        <name>Mg(2+)</name>
        <dbReference type="ChEBI" id="CHEBI:18420"/>
    </cofactor>
    <text evidence="9">Binds 1 Mg(2+) ion per subunit.</text>
</comment>
<feature type="binding site" evidence="9">
    <location>
        <position position="104"/>
    </location>
    <ligand>
        <name>4-amino-2-methyl-5-(diphosphooxymethyl)pyrimidine</name>
        <dbReference type="ChEBI" id="CHEBI:57841"/>
    </ligand>
</feature>
<evidence type="ECO:0000256" key="1">
    <source>
        <dbReference type="ARBA" id="ARBA00005165"/>
    </source>
</evidence>
<evidence type="ECO:0000313" key="12">
    <source>
        <dbReference type="Proteomes" id="UP001310386"/>
    </source>
</evidence>
<feature type="binding site" evidence="9">
    <location>
        <begin position="180"/>
        <end position="181"/>
    </location>
    <ligand>
        <name>2-[(2R,5Z)-2-carboxy-4-methylthiazol-5(2H)-ylidene]ethyl phosphate</name>
        <dbReference type="ChEBI" id="CHEBI:62899"/>
    </ligand>
</feature>
<comment type="function">
    <text evidence="9">Condenses 4-methyl-5-(beta-hydroxyethyl)thiazole monophosphate (THZ-P) and 2-methyl-4-amino-5-hydroxymethyl pyrimidine pyrophosphate (HMP-PP) to form thiamine monophosphate (TMP).</text>
</comment>
<comment type="caution">
    <text evidence="11">The sequence shown here is derived from an EMBL/GenBank/DDBJ whole genome shotgun (WGS) entry which is preliminary data.</text>
</comment>
<dbReference type="CDD" id="cd00564">
    <property type="entry name" value="TMP_TenI"/>
    <property type="match status" value="1"/>
</dbReference>
<evidence type="ECO:0000256" key="7">
    <source>
        <dbReference type="ARBA" id="ARBA00047851"/>
    </source>
</evidence>
<dbReference type="Proteomes" id="UP001310386">
    <property type="component" value="Unassembled WGS sequence"/>
</dbReference>
<proteinExistence type="inferred from homology"/>
<organism evidence="11 12">
    <name type="scientific">Ferviditalea candida</name>
    <dbReference type="NCBI Taxonomy" id="3108399"/>
    <lineage>
        <taxon>Bacteria</taxon>
        <taxon>Bacillati</taxon>
        <taxon>Bacillota</taxon>
        <taxon>Bacilli</taxon>
        <taxon>Bacillales</taxon>
        <taxon>Paenibacillaceae</taxon>
        <taxon>Ferviditalea</taxon>
    </lineage>
</organism>
<dbReference type="InterPro" id="IPR034291">
    <property type="entry name" value="TMP_synthase"/>
</dbReference>
<dbReference type="InterPro" id="IPR036206">
    <property type="entry name" value="ThiamineP_synth_sf"/>
</dbReference>
<dbReference type="EMBL" id="JAYJLD010000012">
    <property type="protein sequence ID" value="MEB3101981.1"/>
    <property type="molecule type" value="Genomic_DNA"/>
</dbReference>
<dbReference type="RefSeq" id="WP_371754101.1">
    <property type="nucleotide sequence ID" value="NZ_JAYJLD010000012.1"/>
</dbReference>
<dbReference type="NCBIfam" id="NF005819">
    <property type="entry name" value="PRK07695.1"/>
    <property type="match status" value="1"/>
</dbReference>
<feature type="binding site" evidence="9">
    <location>
        <begin position="130"/>
        <end position="132"/>
    </location>
    <ligand>
        <name>2-[(2R,5Z)-2-carboxy-4-methylthiazol-5(2H)-ylidene]ethyl phosphate</name>
        <dbReference type="ChEBI" id="CHEBI:62899"/>
    </ligand>
</feature>
<evidence type="ECO:0000256" key="2">
    <source>
        <dbReference type="ARBA" id="ARBA00022679"/>
    </source>
</evidence>
<keyword evidence="2 9" id="KW-0808">Transferase</keyword>
<reference evidence="11" key="1">
    <citation type="submission" date="2023-12" db="EMBL/GenBank/DDBJ databases">
        <title>Fervidustalea candida gen. nov., sp. nov., a novel member of the family Paenibacillaceae isolated from a geothermal area.</title>
        <authorList>
            <person name="Li W.-J."/>
            <person name="Jiao J.-Y."/>
            <person name="Chen Y."/>
        </authorList>
    </citation>
    <scope>NUCLEOTIDE SEQUENCE</scope>
    <source>
        <strain evidence="11">SYSU GA230002</strain>
    </source>
</reference>
<keyword evidence="3 9" id="KW-0479">Metal-binding</keyword>
<evidence type="ECO:0000256" key="9">
    <source>
        <dbReference type="HAMAP-Rule" id="MF_00097"/>
    </source>
</evidence>
<dbReference type="PANTHER" id="PTHR20857">
    <property type="entry name" value="THIAMINE-PHOSPHATE PYROPHOSPHORYLASE"/>
    <property type="match status" value="1"/>
</dbReference>
<keyword evidence="5 9" id="KW-0784">Thiamine biosynthesis</keyword>
<keyword evidence="12" id="KW-1185">Reference proteome</keyword>
<feature type="domain" description="Thiamine phosphate synthase/TenI" evidence="10">
    <location>
        <begin position="17"/>
        <end position="183"/>
    </location>
</feature>
<evidence type="ECO:0000256" key="4">
    <source>
        <dbReference type="ARBA" id="ARBA00022842"/>
    </source>
</evidence>
<evidence type="ECO:0000256" key="6">
    <source>
        <dbReference type="ARBA" id="ARBA00047334"/>
    </source>
</evidence>
<protein>
    <recommendedName>
        <fullName evidence="9">Thiamine-phosphate synthase</fullName>
        <shortName evidence="9">TP synthase</shortName>
        <shortName evidence="9">TPS</shortName>
        <ecNumber evidence="9">2.5.1.3</ecNumber>
    </recommendedName>
    <alternativeName>
        <fullName evidence="9">Thiamine-phosphate pyrophosphorylase</fullName>
        <shortName evidence="9">TMP pyrophosphorylase</shortName>
        <shortName evidence="9">TMP-PPase</shortName>
    </alternativeName>
</protein>
<evidence type="ECO:0000313" key="11">
    <source>
        <dbReference type="EMBL" id="MEB3101981.1"/>
    </source>
</evidence>
<dbReference type="Pfam" id="PF02581">
    <property type="entry name" value="TMP-TENI"/>
    <property type="match status" value="1"/>
</dbReference>
<evidence type="ECO:0000256" key="3">
    <source>
        <dbReference type="ARBA" id="ARBA00022723"/>
    </source>
</evidence>
<feature type="binding site" evidence="9">
    <location>
        <position position="66"/>
    </location>
    <ligand>
        <name>4-amino-2-methyl-5-(diphosphooxymethyl)pyrimidine</name>
        <dbReference type="ChEBI" id="CHEBI:57841"/>
    </ligand>
</feature>
<name>A0ABU5ZHJ6_9BACL</name>
<dbReference type="InterPro" id="IPR022998">
    <property type="entry name" value="ThiamineP_synth_TenI"/>
</dbReference>
<accession>A0ABU5ZHJ6</accession>
<dbReference type="SUPFAM" id="SSF51391">
    <property type="entry name" value="Thiamin phosphate synthase"/>
    <property type="match status" value="1"/>
</dbReference>
<feature type="binding site" evidence="9">
    <location>
        <position position="160"/>
    </location>
    <ligand>
        <name>2-[(2R,5Z)-2-carboxy-4-methylthiazol-5(2H)-ylidene]ethyl phosphate</name>
        <dbReference type="ChEBI" id="CHEBI:62899"/>
    </ligand>
</feature>
<comment type="pathway">
    <text evidence="1 9">Cofactor biosynthesis; thiamine diphosphate biosynthesis; thiamine phosphate from 4-amino-2-methyl-5-diphosphomethylpyrimidine and 4-methyl-5-(2-phosphoethyl)-thiazole: step 1/1.</text>
</comment>
<dbReference type="Gene3D" id="3.20.20.70">
    <property type="entry name" value="Aldolase class I"/>
    <property type="match status" value="1"/>
</dbReference>
<dbReference type="EC" id="2.5.1.3" evidence="9"/>
<sequence>MTFVPQFHIISTGKLEFERIQEVARRIHPLVDAIHIREKAADARMLLDCIRELAAAGMPLSKLIVNDRADVARVAGVKGVHLGGRSLDVNSVKQAFPGLRIGRSSHSLKEAVDSERQGADYVIFGHVYPTGSKPGLPARGLQELKTVASSLSVPVIAIGGIRPEHVPDVLNAGAAGIAVLSGVMEADRPEQAAEDYVRQLRKWGRA</sequence>
<dbReference type="InterPro" id="IPR013785">
    <property type="entry name" value="Aldolase_TIM"/>
</dbReference>
<gene>
    <name evidence="11" type="primary">tenI</name>
    <name evidence="9" type="synonym">thiE</name>
    <name evidence="11" type="ORF">VF724_09930</name>
</gene>
<evidence type="ECO:0000259" key="10">
    <source>
        <dbReference type="Pfam" id="PF02581"/>
    </source>
</evidence>
<comment type="catalytic activity">
    <reaction evidence="8 9">
        <text>2-[(2R,5Z)-2-carboxy-4-methylthiazol-5(2H)-ylidene]ethyl phosphate + 4-amino-2-methyl-5-(diphosphooxymethyl)pyrimidine + 2 H(+) = thiamine phosphate + CO2 + diphosphate</text>
        <dbReference type="Rhea" id="RHEA:47844"/>
        <dbReference type="ChEBI" id="CHEBI:15378"/>
        <dbReference type="ChEBI" id="CHEBI:16526"/>
        <dbReference type="ChEBI" id="CHEBI:33019"/>
        <dbReference type="ChEBI" id="CHEBI:37575"/>
        <dbReference type="ChEBI" id="CHEBI:57841"/>
        <dbReference type="ChEBI" id="CHEBI:62899"/>
        <dbReference type="EC" id="2.5.1.3"/>
    </reaction>
</comment>
<comment type="similarity">
    <text evidence="9">Belongs to the thiamine-phosphate synthase family.</text>
</comment>
<evidence type="ECO:0000256" key="5">
    <source>
        <dbReference type="ARBA" id="ARBA00022977"/>
    </source>
</evidence>
<comment type="caution">
    <text evidence="9">Lacks conserved residue(s) required for the propagation of feature annotation.</text>
</comment>
<dbReference type="PANTHER" id="PTHR20857:SF22">
    <property type="entry name" value="THIAZOLE TAUTOMERASE"/>
    <property type="match status" value="1"/>
</dbReference>
<comment type="catalytic activity">
    <reaction evidence="6 9">
        <text>4-methyl-5-(2-phosphooxyethyl)-thiazole + 4-amino-2-methyl-5-(diphosphooxymethyl)pyrimidine + H(+) = thiamine phosphate + diphosphate</text>
        <dbReference type="Rhea" id="RHEA:22328"/>
        <dbReference type="ChEBI" id="CHEBI:15378"/>
        <dbReference type="ChEBI" id="CHEBI:33019"/>
        <dbReference type="ChEBI" id="CHEBI:37575"/>
        <dbReference type="ChEBI" id="CHEBI:57841"/>
        <dbReference type="ChEBI" id="CHEBI:58296"/>
        <dbReference type="EC" id="2.5.1.3"/>
    </reaction>
</comment>
<dbReference type="HAMAP" id="MF_00097">
    <property type="entry name" value="TMP_synthase"/>
    <property type="match status" value="1"/>
</dbReference>
<feature type="binding site" evidence="9">
    <location>
        <position position="133"/>
    </location>
    <ligand>
        <name>4-amino-2-methyl-5-(diphosphooxymethyl)pyrimidine</name>
        <dbReference type="ChEBI" id="CHEBI:57841"/>
    </ligand>
</feature>
<comment type="catalytic activity">
    <reaction evidence="7 9">
        <text>2-(2-carboxy-4-methylthiazol-5-yl)ethyl phosphate + 4-amino-2-methyl-5-(diphosphooxymethyl)pyrimidine + 2 H(+) = thiamine phosphate + CO2 + diphosphate</text>
        <dbReference type="Rhea" id="RHEA:47848"/>
        <dbReference type="ChEBI" id="CHEBI:15378"/>
        <dbReference type="ChEBI" id="CHEBI:16526"/>
        <dbReference type="ChEBI" id="CHEBI:33019"/>
        <dbReference type="ChEBI" id="CHEBI:37575"/>
        <dbReference type="ChEBI" id="CHEBI:57841"/>
        <dbReference type="ChEBI" id="CHEBI:62890"/>
        <dbReference type="EC" id="2.5.1.3"/>
    </reaction>
</comment>
<keyword evidence="4 9" id="KW-0460">Magnesium</keyword>